<dbReference type="OrthoDB" id="515712at2759"/>
<dbReference type="Pfam" id="PF00320">
    <property type="entry name" value="GATA"/>
    <property type="match status" value="1"/>
</dbReference>
<dbReference type="STRING" id="1890364.A0A2P6N0H3"/>
<dbReference type="InterPro" id="IPR051889">
    <property type="entry name" value="CEP41"/>
</dbReference>
<dbReference type="GO" id="GO:0008270">
    <property type="term" value="F:zinc ion binding"/>
    <property type="evidence" value="ECO:0007669"/>
    <property type="project" value="UniProtKB-KW"/>
</dbReference>
<dbReference type="GO" id="GO:0005813">
    <property type="term" value="C:centrosome"/>
    <property type="evidence" value="ECO:0007669"/>
    <property type="project" value="UniProtKB-SubCell"/>
</dbReference>
<dbReference type="InterPro" id="IPR013088">
    <property type="entry name" value="Znf_NHR/GATA"/>
</dbReference>
<evidence type="ECO:0000313" key="16">
    <source>
        <dbReference type="Proteomes" id="UP000241769"/>
    </source>
</evidence>
<dbReference type="EMBL" id="MDYQ01000264">
    <property type="protein sequence ID" value="PRP77442.1"/>
    <property type="molecule type" value="Genomic_DNA"/>
</dbReference>
<dbReference type="Gene3D" id="3.30.50.10">
    <property type="entry name" value="Erythroid Transcription Factor GATA-1, subunit A"/>
    <property type="match status" value="1"/>
</dbReference>
<feature type="region of interest" description="Disordered" evidence="12">
    <location>
        <begin position="489"/>
        <end position="510"/>
    </location>
</feature>
<dbReference type="GO" id="GO:0006355">
    <property type="term" value="P:regulation of DNA-templated transcription"/>
    <property type="evidence" value="ECO:0007669"/>
    <property type="project" value="InterPro"/>
</dbReference>
<feature type="domain" description="GATA-type" evidence="13">
    <location>
        <begin position="376"/>
        <end position="416"/>
    </location>
</feature>
<evidence type="ECO:0000256" key="1">
    <source>
        <dbReference type="ARBA" id="ARBA00004120"/>
    </source>
</evidence>
<dbReference type="PROSITE" id="PS50114">
    <property type="entry name" value="GATA_ZN_FINGER_2"/>
    <property type="match status" value="1"/>
</dbReference>
<dbReference type="InterPro" id="IPR000679">
    <property type="entry name" value="Znf_GATA"/>
</dbReference>
<evidence type="ECO:0000256" key="12">
    <source>
        <dbReference type="SAM" id="MobiDB-lite"/>
    </source>
</evidence>
<organism evidence="15 16">
    <name type="scientific">Planoprotostelium fungivorum</name>
    <dbReference type="NCBI Taxonomy" id="1890364"/>
    <lineage>
        <taxon>Eukaryota</taxon>
        <taxon>Amoebozoa</taxon>
        <taxon>Evosea</taxon>
        <taxon>Variosea</taxon>
        <taxon>Cavosteliida</taxon>
        <taxon>Cavosteliaceae</taxon>
        <taxon>Planoprotostelium</taxon>
    </lineage>
</organism>
<gene>
    <name evidence="15" type="ORF">PROFUN_14330</name>
</gene>
<dbReference type="SMART" id="SM00401">
    <property type="entry name" value="ZnF_GATA"/>
    <property type="match status" value="1"/>
</dbReference>
<dbReference type="GO" id="GO:0043565">
    <property type="term" value="F:sequence-specific DNA binding"/>
    <property type="evidence" value="ECO:0007669"/>
    <property type="project" value="InterPro"/>
</dbReference>
<dbReference type="PANTHER" id="PTHR44390">
    <property type="entry name" value="CENTROSOMAL PROTEIN OF 41 KDA"/>
    <property type="match status" value="1"/>
</dbReference>
<dbReference type="Proteomes" id="UP000241769">
    <property type="component" value="Unassembled WGS sequence"/>
</dbReference>
<evidence type="ECO:0000256" key="2">
    <source>
        <dbReference type="ARBA" id="ARBA00004300"/>
    </source>
</evidence>
<dbReference type="Gene3D" id="3.40.250.10">
    <property type="entry name" value="Rhodanese-like domain"/>
    <property type="match status" value="1"/>
</dbReference>
<evidence type="ECO:0000256" key="6">
    <source>
        <dbReference type="ARBA" id="ARBA00022927"/>
    </source>
</evidence>
<reference evidence="15 16" key="1">
    <citation type="journal article" date="2018" name="Genome Biol. Evol.">
        <title>Multiple Roots of Fruiting Body Formation in Amoebozoa.</title>
        <authorList>
            <person name="Hillmann F."/>
            <person name="Forbes G."/>
            <person name="Novohradska S."/>
            <person name="Ferling I."/>
            <person name="Riege K."/>
            <person name="Groth M."/>
            <person name="Westermann M."/>
            <person name="Marz M."/>
            <person name="Spaller T."/>
            <person name="Winckler T."/>
            <person name="Schaap P."/>
            <person name="Glockner G."/>
        </authorList>
    </citation>
    <scope>NUCLEOTIDE SEQUENCE [LARGE SCALE GENOMIC DNA]</scope>
    <source>
        <strain evidence="15 16">Jena</strain>
    </source>
</reference>
<evidence type="ECO:0000259" key="14">
    <source>
        <dbReference type="PROSITE" id="PS50206"/>
    </source>
</evidence>
<evidence type="ECO:0000256" key="11">
    <source>
        <dbReference type="PROSITE-ProRule" id="PRU00094"/>
    </source>
</evidence>
<keyword evidence="11" id="KW-0479">Metal-binding</keyword>
<dbReference type="InterPro" id="IPR036873">
    <property type="entry name" value="Rhodanese-like_dom_sf"/>
</dbReference>
<dbReference type="PANTHER" id="PTHR44390:SF1">
    <property type="entry name" value="CENTROSOMAL PROTEIN OF 41 KDA"/>
    <property type="match status" value="1"/>
</dbReference>
<feature type="compositionally biased region" description="Basic and acidic residues" evidence="12">
    <location>
        <begin position="1"/>
        <end position="10"/>
    </location>
</feature>
<feature type="compositionally biased region" description="Polar residues" evidence="12">
    <location>
        <begin position="493"/>
        <end position="510"/>
    </location>
</feature>
<evidence type="ECO:0000256" key="9">
    <source>
        <dbReference type="ARBA" id="ARBA00023273"/>
    </source>
</evidence>
<dbReference type="InterPro" id="IPR001763">
    <property type="entry name" value="Rhodanese-like_dom"/>
</dbReference>
<keyword evidence="11" id="KW-0862">Zinc</keyword>
<evidence type="ECO:0000256" key="5">
    <source>
        <dbReference type="ARBA" id="ARBA00022794"/>
    </source>
</evidence>
<dbReference type="AlphaFoldDB" id="A0A2P6N0H3"/>
<dbReference type="GO" id="GO:0036064">
    <property type="term" value="C:ciliary basal body"/>
    <property type="evidence" value="ECO:0007669"/>
    <property type="project" value="TreeGrafter"/>
</dbReference>
<dbReference type="InParanoid" id="A0A2P6N0H3"/>
<keyword evidence="16" id="KW-1185">Reference proteome</keyword>
<keyword evidence="4" id="KW-0963">Cytoplasm</keyword>
<evidence type="ECO:0000259" key="13">
    <source>
        <dbReference type="PROSITE" id="PS50114"/>
    </source>
</evidence>
<keyword evidence="7" id="KW-0969">Cilium</keyword>
<feature type="compositionally biased region" description="Polar residues" evidence="12">
    <location>
        <begin position="13"/>
        <end position="25"/>
    </location>
</feature>
<dbReference type="SUPFAM" id="SSF57716">
    <property type="entry name" value="Glucocorticoid receptor-like (DNA-binding domain)"/>
    <property type="match status" value="1"/>
</dbReference>
<sequence length="536" mass="61031">MTDLARREPPRSAASSTRKYQTVSHTIDTGQSVNEAKRLAEAKTYSEAVAIQNSIKKDEIFKRIRCSTLIKWIESKGYDPSEDNLSGSLREQLRLTSPPPSRPDTALDLLQTASAPAESSLQSPVIGSTETFLLLDVRREEQFADCKIRTALSYPSAMLARSTNEFIREIYTFRNREGRYIIVYDEDESIASRVATTMIQKGIDNVYLLSGGLTEMIQVGPYHVLGQLSKEPLSRTSTAHSTAMKTKVLPPVRNSPPPSRHSSANSRHVQRMESNYFVLCILSSHASLHDLSWLRASERPTRRWTEATERRLCCHRATFNATEGKESPKVPVLRKLRFISEGTETTELDTRQPHKMTIEVHSFVFAHHHHAHEHPCMEQMYCHNCMTTDTPQWRTGWESKTSGGLVPLCNACGLRYYKKQFCRHCQYIYSKTEQSKSFGSWLTCTDCSRLVHLTCENEKGSDTSSISLSTWSYKCQDCTQPKVNKSKMKRTWPISQRAQPASKTSPTFTEITRPEKRRKMVEDVDCIKLSVNFLLN</sequence>
<dbReference type="PROSITE" id="PS50206">
    <property type="entry name" value="RHODANESE_3"/>
    <property type="match status" value="1"/>
</dbReference>
<feature type="domain" description="Rhodanese" evidence="14">
    <location>
        <begin position="128"/>
        <end position="225"/>
    </location>
</feature>
<keyword evidence="9" id="KW-0966">Cell projection</keyword>
<dbReference type="CDD" id="cd00158">
    <property type="entry name" value="RHOD"/>
    <property type="match status" value="1"/>
</dbReference>
<name>A0A2P6N0H3_9EUKA</name>
<accession>A0A2P6N0H3</accession>
<evidence type="ECO:0000256" key="10">
    <source>
        <dbReference type="ARBA" id="ARBA00038465"/>
    </source>
</evidence>
<dbReference type="SUPFAM" id="SSF52821">
    <property type="entry name" value="Rhodanese/Cell cycle control phosphatase"/>
    <property type="match status" value="1"/>
</dbReference>
<evidence type="ECO:0000256" key="4">
    <source>
        <dbReference type="ARBA" id="ARBA00022490"/>
    </source>
</evidence>
<dbReference type="CDD" id="cd00202">
    <property type="entry name" value="ZnF_GATA"/>
    <property type="match status" value="1"/>
</dbReference>
<dbReference type="Pfam" id="PF00581">
    <property type="entry name" value="Rhodanese"/>
    <property type="match status" value="1"/>
</dbReference>
<evidence type="ECO:0000256" key="3">
    <source>
        <dbReference type="ARBA" id="ARBA00022448"/>
    </source>
</evidence>
<evidence type="ECO:0000256" key="7">
    <source>
        <dbReference type="ARBA" id="ARBA00023069"/>
    </source>
</evidence>
<keyword evidence="8" id="KW-0206">Cytoskeleton</keyword>
<comment type="similarity">
    <text evidence="10">Belongs to the CEP41 family.</text>
</comment>
<keyword evidence="3" id="KW-0813">Transport</keyword>
<keyword evidence="5" id="KW-0970">Cilium biogenesis/degradation</keyword>
<feature type="region of interest" description="Disordered" evidence="12">
    <location>
        <begin position="1"/>
        <end position="25"/>
    </location>
</feature>
<evidence type="ECO:0000256" key="8">
    <source>
        <dbReference type="ARBA" id="ARBA00023212"/>
    </source>
</evidence>
<comment type="subcellular location">
    <subcellularLocation>
        <location evidence="1">Cytoplasm</location>
        <location evidence="1">Cytoskeleton</location>
        <location evidence="1">Cilium basal body</location>
    </subcellularLocation>
    <subcellularLocation>
        <location evidence="2">Cytoplasm</location>
        <location evidence="2">Cytoskeleton</location>
        <location evidence="2">Microtubule organizing center</location>
        <location evidence="2">Centrosome</location>
    </subcellularLocation>
</comment>
<protein>
    <submittedName>
        <fullName evidence="15">Centrosomal protein</fullName>
    </submittedName>
</protein>
<dbReference type="GO" id="GO:0015031">
    <property type="term" value="P:protein transport"/>
    <property type="evidence" value="ECO:0007669"/>
    <property type="project" value="UniProtKB-KW"/>
</dbReference>
<keyword evidence="11" id="KW-0863">Zinc-finger</keyword>
<dbReference type="GO" id="GO:0060271">
    <property type="term" value="P:cilium assembly"/>
    <property type="evidence" value="ECO:0007669"/>
    <property type="project" value="TreeGrafter"/>
</dbReference>
<proteinExistence type="inferred from homology"/>
<comment type="caution">
    <text evidence="15">The sequence shown here is derived from an EMBL/GenBank/DDBJ whole genome shotgun (WGS) entry which is preliminary data.</text>
</comment>
<keyword evidence="6" id="KW-0653">Protein transport</keyword>
<evidence type="ECO:0000313" key="15">
    <source>
        <dbReference type="EMBL" id="PRP77442.1"/>
    </source>
</evidence>
<dbReference type="SMART" id="SM00450">
    <property type="entry name" value="RHOD"/>
    <property type="match status" value="1"/>
</dbReference>